<keyword evidence="2" id="KW-1185">Reference proteome</keyword>
<dbReference type="Proteomes" id="UP000027931">
    <property type="component" value="Unassembled WGS sequence"/>
</dbReference>
<comment type="caution">
    <text evidence="1">The sequence shown here is derived from an EMBL/GenBank/DDBJ whole genome shotgun (WGS) entry which is preliminary data.</text>
</comment>
<protein>
    <submittedName>
        <fullName evidence="1">Uncharacterized protein</fullName>
    </submittedName>
</protein>
<accession>A0A074LJI2</accession>
<dbReference type="InterPro" id="IPR046720">
    <property type="entry name" value="DUF6612"/>
</dbReference>
<organism evidence="1 2">
    <name type="scientific">Tumebacillus flagellatus</name>
    <dbReference type="NCBI Taxonomy" id="1157490"/>
    <lineage>
        <taxon>Bacteria</taxon>
        <taxon>Bacillati</taxon>
        <taxon>Bacillota</taxon>
        <taxon>Bacilli</taxon>
        <taxon>Bacillales</taxon>
        <taxon>Alicyclobacillaceae</taxon>
        <taxon>Tumebacillus</taxon>
    </lineage>
</organism>
<evidence type="ECO:0000313" key="1">
    <source>
        <dbReference type="EMBL" id="KEO82336.1"/>
    </source>
</evidence>
<proteinExistence type="predicted"/>
<gene>
    <name evidence="1" type="ORF">EL26_16285</name>
</gene>
<reference evidence="1 2" key="1">
    <citation type="journal article" date="2013" name="Int. J. Syst. Evol. Microbiol.">
        <title>Tumebacillus flagellatus sp. nov., an alpha-amylase/pullulanase-producing bacterium isolated from cassava wastewater.</title>
        <authorList>
            <person name="Wang Q."/>
            <person name="Xie N."/>
            <person name="Qin Y."/>
            <person name="Shen N."/>
            <person name="Zhu J."/>
            <person name="Mi H."/>
            <person name="Huang R."/>
        </authorList>
    </citation>
    <scope>NUCLEOTIDE SEQUENCE [LARGE SCALE GENOMIC DNA]</scope>
    <source>
        <strain evidence="1 2">GST4</strain>
    </source>
</reference>
<dbReference type="AlphaFoldDB" id="A0A074LJI2"/>
<dbReference type="OrthoDB" id="1957331at2"/>
<dbReference type="EMBL" id="JMIR01000024">
    <property type="protein sequence ID" value="KEO82336.1"/>
    <property type="molecule type" value="Genomic_DNA"/>
</dbReference>
<sequence length="171" mass="18967">MTAGTPDKIDMDLYLTKDTVYMLNPSTKKWEKSSAVGTDPLGDLSSLMEINSAGPQAEANMIAILPYTSYSEDNMAYHIAYTIDSNGLKKLLELQKTNPMAPQLQNGMTMKMTLDIDKATYLQQGMSMQMEADQFGTHLITQMTATVKDFDKMPQVTVPDDVLKNAVETTH</sequence>
<evidence type="ECO:0000313" key="2">
    <source>
        <dbReference type="Proteomes" id="UP000027931"/>
    </source>
</evidence>
<dbReference type="Pfam" id="PF20316">
    <property type="entry name" value="DUF6612"/>
    <property type="match status" value="1"/>
</dbReference>
<name>A0A074LJI2_9BACL</name>